<dbReference type="SUPFAM" id="SSF56563">
    <property type="entry name" value="Major capsid protein gp5"/>
    <property type="match status" value="1"/>
</dbReference>
<proteinExistence type="predicted"/>
<dbReference type="RefSeq" id="WP_080051470.1">
    <property type="nucleotide sequence ID" value="NZ_CP020100.1"/>
</dbReference>
<evidence type="ECO:0000256" key="2">
    <source>
        <dbReference type="SAM" id="Coils"/>
    </source>
</evidence>
<sequence>MSIQAKREQRRKLAEQTRALMDANPADSWGQEQQQQYDNLVAEIDRLDADIERTQKVLDIEAKEKLTTRQRAEREGISDDEATQRSLEDKAVFRSWLAGGIDALTPEQRELVAKRREDLRNAMSTGVPAEGGYLVPREFSATLLEALKAYGGMREVAQVIRTESGAAMDFPTTDATSEEGEIIGENVEVDREDATFGTLPHVVYKFSSKDIAVPFELLQDSAIDIEAHIRERLVQRLGRVTNRMFTTGTGAGQPHGIVTGAAAGKIGATGQATSITWEDLIDLEHSVDPAYRSGGAAFMFHDNTLRELKKLKDNEGRPIWLPGVSASEPDVLAGYRYSINQHMPVMAAGNKSVLFGDFSRYIIRDVMQVALFRMSDSAFTRKGQVGFLAFMRSGGRLMDVGGAIKAYQNSAS</sequence>
<dbReference type="Proteomes" id="UP000243488">
    <property type="component" value="Chromosome"/>
</dbReference>
<dbReference type="Pfam" id="PF05065">
    <property type="entry name" value="Phage_capsid"/>
    <property type="match status" value="1"/>
</dbReference>
<accession>A0A1V0B9H0</accession>
<dbReference type="InterPro" id="IPR054612">
    <property type="entry name" value="Phage_capsid-like_C"/>
</dbReference>
<evidence type="ECO:0000256" key="1">
    <source>
        <dbReference type="ARBA" id="ARBA00004328"/>
    </source>
</evidence>
<evidence type="ECO:0000313" key="5">
    <source>
        <dbReference type="Proteomes" id="UP000243488"/>
    </source>
</evidence>
<dbReference type="AlphaFoldDB" id="A0A1V0B9H0"/>
<keyword evidence="2" id="KW-0175">Coiled coil</keyword>
<dbReference type="STRING" id="1931241.BVH74_18190"/>
<comment type="subcellular location">
    <subcellularLocation>
        <location evidence="1">Virion</location>
    </subcellularLocation>
</comment>
<protein>
    <submittedName>
        <fullName evidence="4">Capsid protein</fullName>
    </submittedName>
</protein>
<reference evidence="4 5" key="1">
    <citation type="submission" date="2017-03" db="EMBL/GenBank/DDBJ databases">
        <title>Complete genome sequence of the novel DNRA strain Pseudomonas sp. S-6-2 isolated from Chinese polluted river sediment. Journal of Biotechnology.</title>
        <authorList>
            <person name="Li J."/>
            <person name="Xiang F."/>
            <person name="Wang L."/>
            <person name="Xi L."/>
            <person name="Liu J."/>
        </authorList>
    </citation>
    <scope>NUCLEOTIDE SEQUENCE [LARGE SCALE GENOMIC DNA]</scope>
    <source>
        <strain evidence="4 5">S-6-2</strain>
    </source>
</reference>
<feature type="coiled-coil region" evidence="2">
    <location>
        <begin position="30"/>
        <end position="64"/>
    </location>
</feature>
<feature type="domain" description="Phage capsid-like C-terminal" evidence="3">
    <location>
        <begin position="131"/>
        <end position="406"/>
    </location>
</feature>
<evidence type="ECO:0000259" key="3">
    <source>
        <dbReference type="Pfam" id="PF05065"/>
    </source>
</evidence>
<dbReference type="NCBIfam" id="TIGR01554">
    <property type="entry name" value="major_cap_HK97"/>
    <property type="match status" value="1"/>
</dbReference>
<organism evidence="4 5">
    <name type="scientific">Halopseudomonas phragmitis</name>
    <dbReference type="NCBI Taxonomy" id="1931241"/>
    <lineage>
        <taxon>Bacteria</taxon>
        <taxon>Pseudomonadati</taxon>
        <taxon>Pseudomonadota</taxon>
        <taxon>Gammaproteobacteria</taxon>
        <taxon>Pseudomonadales</taxon>
        <taxon>Pseudomonadaceae</taxon>
        <taxon>Halopseudomonas</taxon>
    </lineage>
</organism>
<dbReference type="InterPro" id="IPR024455">
    <property type="entry name" value="Phage_capsid"/>
</dbReference>
<dbReference type="KEGG" id="ppha:BVH74_18190"/>
<name>A0A1V0B9H0_9GAMM</name>
<dbReference type="EMBL" id="CP020100">
    <property type="protein sequence ID" value="AQZ96562.1"/>
    <property type="molecule type" value="Genomic_DNA"/>
</dbReference>
<gene>
    <name evidence="4" type="ORF">BVH74_18190</name>
</gene>
<keyword evidence="5" id="KW-1185">Reference proteome</keyword>
<evidence type="ECO:0000313" key="4">
    <source>
        <dbReference type="EMBL" id="AQZ96562.1"/>
    </source>
</evidence>